<dbReference type="CDD" id="cd00430">
    <property type="entry name" value="PLPDE_III_AR"/>
    <property type="match status" value="1"/>
</dbReference>
<dbReference type="PROSITE" id="PS00395">
    <property type="entry name" value="ALANINE_RACEMASE"/>
    <property type="match status" value="1"/>
</dbReference>
<comment type="pathway">
    <text evidence="5">Amino-acid biosynthesis; D-alanine biosynthesis; D-alanine from L-alanine: step 1/1.</text>
</comment>
<accession>A0A2P8R2Q7</accession>
<evidence type="ECO:0000259" key="8">
    <source>
        <dbReference type="SMART" id="SM01005"/>
    </source>
</evidence>
<evidence type="ECO:0000256" key="2">
    <source>
        <dbReference type="ARBA" id="ARBA00001933"/>
    </source>
</evidence>
<evidence type="ECO:0000256" key="5">
    <source>
        <dbReference type="HAMAP-Rule" id="MF_01201"/>
    </source>
</evidence>
<keyword evidence="4 5" id="KW-0413">Isomerase</keyword>
<dbReference type="InterPro" id="IPR011079">
    <property type="entry name" value="Ala_racemase_C"/>
</dbReference>
<feature type="binding site" evidence="5 7">
    <location>
        <position position="128"/>
    </location>
    <ligand>
        <name>substrate</name>
    </ligand>
</feature>
<evidence type="ECO:0000256" key="3">
    <source>
        <dbReference type="ARBA" id="ARBA00022898"/>
    </source>
</evidence>
<sequence length="379" mass="42632">MYAKINLDNLKSNFLILKSKLSKNTKYCGVVKANAYGHGSVEIAKFYEKLGADYLSVARLNEAVELRQNGINLPILLLSHSINIELAIKHDIEMSLYDLETAKIMNIKAKEANKKLKVHIKIDTGMSRIGFSSSNLEKTINDIKTISNLENLEIIGIFSHFSNSDDDDFSFFNKQLSKFSKILDYLKKQNIDIPIKHISNSAGFINHDNANFDMVRVGITAYGLYPSKNQKDIGLHPVMSVMAKIINVKIIEKGTPVSYGLTYIAKEREKILTISVGYADGFLRQRTDPMVVINGQKYPVVGRICMDQCMVKVPLNLDVKIGNEVMIFGEDTITATDIADSWGSINYEVICAVARRVPRIYFEDNKLVKMVDYINPSNV</sequence>
<dbReference type="GO" id="GO:0030632">
    <property type="term" value="P:D-alanine biosynthetic process"/>
    <property type="evidence" value="ECO:0007669"/>
    <property type="project" value="UniProtKB-UniRule"/>
</dbReference>
<dbReference type="InterPro" id="IPR009006">
    <property type="entry name" value="Ala_racemase/Decarboxylase_C"/>
</dbReference>
<dbReference type="InterPro" id="IPR029066">
    <property type="entry name" value="PLP-binding_barrel"/>
</dbReference>
<dbReference type="InterPro" id="IPR001608">
    <property type="entry name" value="Ala_racemase_N"/>
</dbReference>
<comment type="cofactor">
    <cofactor evidence="2 5 6">
        <name>pyridoxal 5'-phosphate</name>
        <dbReference type="ChEBI" id="CHEBI:597326"/>
    </cofactor>
</comment>
<dbReference type="Pfam" id="PF00842">
    <property type="entry name" value="Ala_racemase_C"/>
    <property type="match status" value="1"/>
</dbReference>
<name>A0A2P8R2Q7_9BACT</name>
<dbReference type="InterPro" id="IPR000821">
    <property type="entry name" value="Ala_racemase"/>
</dbReference>
<dbReference type="SMART" id="SM01005">
    <property type="entry name" value="Ala_racemase_C"/>
    <property type="match status" value="1"/>
</dbReference>
<comment type="catalytic activity">
    <reaction evidence="1 5">
        <text>L-alanine = D-alanine</text>
        <dbReference type="Rhea" id="RHEA:20249"/>
        <dbReference type="ChEBI" id="CHEBI:57416"/>
        <dbReference type="ChEBI" id="CHEBI:57972"/>
        <dbReference type="EC" id="5.1.1.1"/>
    </reaction>
</comment>
<comment type="similarity">
    <text evidence="5">Belongs to the alanine racemase family.</text>
</comment>
<evidence type="ECO:0000256" key="1">
    <source>
        <dbReference type="ARBA" id="ARBA00000316"/>
    </source>
</evidence>
<comment type="caution">
    <text evidence="9">The sequence shown here is derived from an EMBL/GenBank/DDBJ whole genome shotgun (WGS) entry which is preliminary data.</text>
</comment>
<evidence type="ECO:0000256" key="4">
    <source>
        <dbReference type="ARBA" id="ARBA00023235"/>
    </source>
</evidence>
<feature type="modified residue" description="N6-(pyridoxal phosphate)lysine" evidence="5 6">
    <location>
        <position position="32"/>
    </location>
</feature>
<reference evidence="10" key="1">
    <citation type="submission" date="2017-10" db="EMBL/GenBank/DDBJ databases">
        <title>Campylobacter species from seals.</title>
        <authorList>
            <person name="Gilbert M.J."/>
            <person name="Zomer A.L."/>
            <person name="Timmerman A.J."/>
            <person name="Duim B."/>
            <person name="Wagenaar J.A."/>
        </authorList>
    </citation>
    <scope>NUCLEOTIDE SEQUENCE [LARGE SCALE GENOMIC DNA]</scope>
    <source>
        <strain evidence="10">17S00004-5</strain>
    </source>
</reference>
<dbReference type="Proteomes" id="UP000240535">
    <property type="component" value="Unassembled WGS sequence"/>
</dbReference>
<keyword evidence="10" id="KW-1185">Reference proteome</keyword>
<dbReference type="Pfam" id="PF01168">
    <property type="entry name" value="Ala_racemase_N"/>
    <property type="match status" value="1"/>
</dbReference>
<dbReference type="OrthoDB" id="9813814at2"/>
<feature type="active site" description="Proton acceptor; specific for D-alanine" evidence="5">
    <location>
        <position position="32"/>
    </location>
</feature>
<dbReference type="InterPro" id="IPR020622">
    <property type="entry name" value="Ala_racemase_pyridoxalP-BS"/>
</dbReference>
<dbReference type="Gene3D" id="3.20.20.10">
    <property type="entry name" value="Alanine racemase"/>
    <property type="match status" value="1"/>
</dbReference>
<dbReference type="SUPFAM" id="SSF50621">
    <property type="entry name" value="Alanine racemase C-terminal domain-like"/>
    <property type="match status" value="1"/>
</dbReference>
<dbReference type="EC" id="5.1.1.1" evidence="5"/>
<feature type="binding site" evidence="5 7">
    <location>
        <position position="306"/>
    </location>
    <ligand>
        <name>substrate</name>
    </ligand>
</feature>
<dbReference type="NCBIfam" id="TIGR00492">
    <property type="entry name" value="alr"/>
    <property type="match status" value="1"/>
</dbReference>
<evidence type="ECO:0000256" key="6">
    <source>
        <dbReference type="PIRSR" id="PIRSR600821-50"/>
    </source>
</evidence>
<dbReference type="Gene3D" id="2.40.37.10">
    <property type="entry name" value="Lyase, Ornithine Decarboxylase, Chain A, domain 1"/>
    <property type="match status" value="1"/>
</dbReference>
<dbReference type="PANTHER" id="PTHR30511:SF0">
    <property type="entry name" value="ALANINE RACEMASE, CATABOLIC-RELATED"/>
    <property type="match status" value="1"/>
</dbReference>
<evidence type="ECO:0000256" key="7">
    <source>
        <dbReference type="PIRSR" id="PIRSR600821-52"/>
    </source>
</evidence>
<comment type="function">
    <text evidence="5">Catalyzes the interconversion of L-alanine and D-alanine. May also act on other amino acids.</text>
</comment>
<dbReference type="HAMAP" id="MF_01201">
    <property type="entry name" value="Ala_racemase"/>
    <property type="match status" value="1"/>
</dbReference>
<dbReference type="AlphaFoldDB" id="A0A2P8R2Q7"/>
<evidence type="ECO:0000313" key="9">
    <source>
        <dbReference type="EMBL" id="PSM52782.1"/>
    </source>
</evidence>
<feature type="active site" description="Proton acceptor; specific for L-alanine" evidence="5">
    <location>
        <position position="259"/>
    </location>
</feature>
<dbReference type="PANTHER" id="PTHR30511">
    <property type="entry name" value="ALANINE RACEMASE"/>
    <property type="match status" value="1"/>
</dbReference>
<dbReference type="GO" id="GO:0005829">
    <property type="term" value="C:cytosol"/>
    <property type="evidence" value="ECO:0007669"/>
    <property type="project" value="TreeGrafter"/>
</dbReference>
<dbReference type="SUPFAM" id="SSF51419">
    <property type="entry name" value="PLP-binding barrel"/>
    <property type="match status" value="1"/>
</dbReference>
<dbReference type="FunFam" id="3.20.20.10:FF:000002">
    <property type="entry name" value="Alanine racemase"/>
    <property type="match status" value="1"/>
</dbReference>
<protein>
    <recommendedName>
        <fullName evidence="5">Alanine racemase</fullName>
        <ecNumber evidence="5">5.1.1.1</ecNumber>
    </recommendedName>
</protein>
<dbReference type="GO" id="GO:0009252">
    <property type="term" value="P:peptidoglycan biosynthetic process"/>
    <property type="evidence" value="ECO:0007669"/>
    <property type="project" value="TreeGrafter"/>
</dbReference>
<dbReference type="PRINTS" id="PR00992">
    <property type="entry name" value="ALARACEMASE"/>
</dbReference>
<dbReference type="GO" id="GO:0030170">
    <property type="term" value="F:pyridoxal phosphate binding"/>
    <property type="evidence" value="ECO:0007669"/>
    <property type="project" value="UniProtKB-UniRule"/>
</dbReference>
<dbReference type="GO" id="GO:0008784">
    <property type="term" value="F:alanine racemase activity"/>
    <property type="evidence" value="ECO:0007669"/>
    <property type="project" value="UniProtKB-UniRule"/>
</dbReference>
<gene>
    <name evidence="9" type="primary">alr</name>
    <name evidence="9" type="ORF">CQ405_01960</name>
</gene>
<feature type="domain" description="Alanine racemase C-terminal" evidence="8">
    <location>
        <begin position="238"/>
        <end position="362"/>
    </location>
</feature>
<keyword evidence="3 5" id="KW-0663">Pyridoxal phosphate</keyword>
<organism evidence="9 10">
    <name type="scientific">Campylobacter blaseri</name>
    <dbReference type="NCBI Taxonomy" id="2042961"/>
    <lineage>
        <taxon>Bacteria</taxon>
        <taxon>Pseudomonadati</taxon>
        <taxon>Campylobacterota</taxon>
        <taxon>Epsilonproteobacteria</taxon>
        <taxon>Campylobacterales</taxon>
        <taxon>Campylobacteraceae</taxon>
        <taxon>Campylobacter</taxon>
    </lineage>
</organism>
<proteinExistence type="inferred from homology"/>
<dbReference type="UniPathway" id="UPA00042">
    <property type="reaction ID" value="UER00497"/>
</dbReference>
<dbReference type="EMBL" id="PDHH01000002">
    <property type="protein sequence ID" value="PSM52782.1"/>
    <property type="molecule type" value="Genomic_DNA"/>
</dbReference>
<evidence type="ECO:0000313" key="10">
    <source>
        <dbReference type="Proteomes" id="UP000240535"/>
    </source>
</evidence>